<evidence type="ECO:0000313" key="1">
    <source>
        <dbReference type="EMBL" id="OGM09324.1"/>
    </source>
</evidence>
<reference evidence="1 2" key="1">
    <citation type="journal article" date="2016" name="Nat. Commun.">
        <title>Thousands of microbial genomes shed light on interconnected biogeochemical processes in an aquifer system.</title>
        <authorList>
            <person name="Anantharaman K."/>
            <person name="Brown C.T."/>
            <person name="Hug L.A."/>
            <person name="Sharon I."/>
            <person name="Castelle C.J."/>
            <person name="Probst A.J."/>
            <person name="Thomas B.C."/>
            <person name="Singh A."/>
            <person name="Wilkins M.J."/>
            <person name="Karaoz U."/>
            <person name="Brodie E.L."/>
            <person name="Williams K.H."/>
            <person name="Hubbard S.S."/>
            <person name="Banfield J.F."/>
        </authorList>
    </citation>
    <scope>NUCLEOTIDE SEQUENCE [LARGE SCALE GENOMIC DNA]</scope>
</reference>
<organism evidence="1 2">
    <name type="scientific">Candidatus Woesebacteria bacterium RBG_13_36_22</name>
    <dbReference type="NCBI Taxonomy" id="1802478"/>
    <lineage>
        <taxon>Bacteria</taxon>
        <taxon>Candidatus Woeseibacteriota</taxon>
    </lineage>
</organism>
<sequence length="394" mass="46593">MENTKRPTMVDSLGQKYKASQILGIEESRLSHFKEQDPFNPEWTLEGYISNSERLYGSMLLLRINDFLTEQVIISTPKQKYPFDKLGRFKFPSTKHINVYEKLDGTNILAYSYTIKKKRWITYKTRLTPVLNKSRWGDWEKMWREMLDRYGMLYYEIEKWAECGINLSFELFGSRNKHLIEYTVPLDTALLFGIRNDIANPKIIDPEKLRVPIAIPVAKLHVSIRSGEDLYSWYQKLRKEREALNRFTEDGFIIGEEGAVWYLTDINDRLHQYKMKPESIEAIHWANSGMAKNAITTTVINAYEMSDEVTYEKVKELLLEEFDERNIEIRKDLILKVMGEVKNRIEFRERVFQLYGELKLDLQGDKAGTMRALSSYFDRKDMRKVFNLLNDCLF</sequence>
<accession>A0A1F7X2J9</accession>
<protein>
    <recommendedName>
        <fullName evidence="3">T4 RNA ligase 1-like N-terminal domain-containing protein</fullName>
    </recommendedName>
</protein>
<dbReference type="EMBL" id="MGFQ01000024">
    <property type="protein sequence ID" value="OGM09324.1"/>
    <property type="molecule type" value="Genomic_DNA"/>
</dbReference>
<name>A0A1F7X2J9_9BACT</name>
<evidence type="ECO:0008006" key="3">
    <source>
        <dbReference type="Google" id="ProtNLM"/>
    </source>
</evidence>
<gene>
    <name evidence="1" type="ORF">A2Z67_05275</name>
</gene>
<comment type="caution">
    <text evidence="1">The sequence shown here is derived from an EMBL/GenBank/DDBJ whole genome shotgun (WGS) entry which is preliminary data.</text>
</comment>
<evidence type="ECO:0000313" key="2">
    <source>
        <dbReference type="Proteomes" id="UP000176939"/>
    </source>
</evidence>
<dbReference type="AlphaFoldDB" id="A0A1F7X2J9"/>
<dbReference type="Proteomes" id="UP000176939">
    <property type="component" value="Unassembled WGS sequence"/>
</dbReference>
<proteinExistence type="predicted"/>